<feature type="chain" id="PRO_5043668910" evidence="7">
    <location>
        <begin position="21"/>
        <end position="513"/>
    </location>
</feature>
<keyword evidence="7" id="KW-0732">Signal</keyword>
<dbReference type="GO" id="GO:0016020">
    <property type="term" value="C:membrane"/>
    <property type="evidence" value="ECO:0007669"/>
    <property type="project" value="UniProtKB-SubCell"/>
</dbReference>
<protein>
    <submittedName>
        <fullName evidence="8">Membrane transporter</fullName>
    </submittedName>
</protein>
<dbReference type="GO" id="GO:0022857">
    <property type="term" value="F:transmembrane transporter activity"/>
    <property type="evidence" value="ECO:0007669"/>
    <property type="project" value="InterPro"/>
</dbReference>
<evidence type="ECO:0000313" key="8">
    <source>
        <dbReference type="EnsemblMetazoa" id="PPA23684.1"/>
    </source>
</evidence>
<keyword evidence="4 6" id="KW-0472">Membrane</keyword>
<reference evidence="9" key="1">
    <citation type="journal article" date="2008" name="Nat. Genet.">
        <title>The Pristionchus pacificus genome provides a unique perspective on nematode lifestyle and parasitism.</title>
        <authorList>
            <person name="Dieterich C."/>
            <person name="Clifton S.W."/>
            <person name="Schuster L.N."/>
            <person name="Chinwalla A."/>
            <person name="Delehaunty K."/>
            <person name="Dinkelacker I."/>
            <person name="Fulton L."/>
            <person name="Fulton R."/>
            <person name="Godfrey J."/>
            <person name="Minx P."/>
            <person name="Mitreva M."/>
            <person name="Roeseler W."/>
            <person name="Tian H."/>
            <person name="Witte H."/>
            <person name="Yang S.P."/>
            <person name="Wilson R.K."/>
            <person name="Sommer R.J."/>
        </authorList>
    </citation>
    <scope>NUCLEOTIDE SEQUENCE [LARGE SCALE GENOMIC DNA]</scope>
    <source>
        <strain evidence="9">PS312</strain>
    </source>
</reference>
<dbReference type="PANTHER" id="PTHR24064">
    <property type="entry name" value="SOLUTE CARRIER FAMILY 22 MEMBER"/>
    <property type="match status" value="1"/>
</dbReference>
<proteinExistence type="predicted"/>
<feature type="transmembrane region" description="Helical" evidence="6">
    <location>
        <begin position="355"/>
        <end position="376"/>
    </location>
</feature>
<evidence type="ECO:0000256" key="3">
    <source>
        <dbReference type="ARBA" id="ARBA00022989"/>
    </source>
</evidence>
<evidence type="ECO:0000256" key="7">
    <source>
        <dbReference type="SAM" id="SignalP"/>
    </source>
</evidence>
<feature type="transmembrane region" description="Helical" evidence="6">
    <location>
        <begin position="209"/>
        <end position="229"/>
    </location>
</feature>
<sequence length="513" mass="57906">MNRCDILLIVILQWIHQFSTQQYMPLFLNYMPAQRCDKQDGEDFCYKVEKKCNHCLTNCTTSLCGDDACVDKIESMAVFNSAAAEYGQYCDDTYRVLRVETMQYIGVFFGTITFGTLSDLFGRRRILIIGLIMGLPVLLASGEINNFFIFYAARLLTGFFNGVTMVVGWAYISELVAADNRMYLRAFATWPTGRMVITIVAYFTRDWRLTIRVLTIIQTPLLLVLFFILPESHVWLSTKGDQKRYDASIDRMNALAGTEYAKRVEIKKTEGKKSNTLAQLKQLFVHPLLRKRILCLFSIWFVTFYTAYSLTLNSDQMLKSGFFMGQFILCTILVSAKMGLGALDKFVPGMNRRRAHQVFQGTSTFCIVVVLILYLMGYKGTLIFTVFYMIASMSIELCADVCYLTVNELMPTEIRGVAAGTVSMVTRIANIATAMSNAIRDSSEAALYVILILVGAGNWLVSYFFLDETKGIDLNDVARDTMDIEGAKPVTLGEGAEDVPLETTKMKTDEEDE</sequence>
<dbReference type="InterPro" id="IPR005828">
    <property type="entry name" value="MFS_sugar_transport-like"/>
</dbReference>
<dbReference type="PROSITE" id="PS50850">
    <property type="entry name" value="MFS"/>
    <property type="match status" value="1"/>
</dbReference>
<feature type="transmembrane region" description="Helical" evidence="6">
    <location>
        <begin position="102"/>
        <end position="121"/>
    </location>
</feature>
<dbReference type="PROSITE" id="PS00217">
    <property type="entry name" value="SUGAR_TRANSPORT_2"/>
    <property type="match status" value="1"/>
</dbReference>
<feature type="transmembrane region" description="Helical" evidence="6">
    <location>
        <begin position="323"/>
        <end position="343"/>
    </location>
</feature>
<feature type="signal peptide" evidence="7">
    <location>
        <begin position="1"/>
        <end position="20"/>
    </location>
</feature>
<evidence type="ECO:0000256" key="1">
    <source>
        <dbReference type="ARBA" id="ARBA00004141"/>
    </source>
</evidence>
<dbReference type="InterPro" id="IPR005829">
    <property type="entry name" value="Sugar_transporter_CS"/>
</dbReference>
<accession>A0A8R1YHB2</accession>
<dbReference type="InterPro" id="IPR036259">
    <property type="entry name" value="MFS_trans_sf"/>
</dbReference>
<feature type="transmembrane region" description="Helical" evidence="6">
    <location>
        <begin position="126"/>
        <end position="142"/>
    </location>
</feature>
<dbReference type="SUPFAM" id="SSF103473">
    <property type="entry name" value="MFS general substrate transporter"/>
    <property type="match status" value="1"/>
</dbReference>
<evidence type="ECO:0000256" key="6">
    <source>
        <dbReference type="SAM" id="Phobius"/>
    </source>
</evidence>
<reference evidence="8" key="2">
    <citation type="submission" date="2022-06" db="UniProtKB">
        <authorList>
            <consortium name="EnsemblMetazoa"/>
        </authorList>
    </citation>
    <scope>IDENTIFICATION</scope>
    <source>
        <strain evidence="8">PS312</strain>
    </source>
</reference>
<evidence type="ECO:0000256" key="2">
    <source>
        <dbReference type="ARBA" id="ARBA00022692"/>
    </source>
</evidence>
<dbReference type="AlphaFoldDB" id="A0A2A6BFD8"/>
<feature type="compositionally biased region" description="Basic and acidic residues" evidence="5">
    <location>
        <begin position="504"/>
        <end position="513"/>
    </location>
</feature>
<dbReference type="Gene3D" id="1.20.1250.20">
    <property type="entry name" value="MFS general substrate transporter like domains"/>
    <property type="match status" value="1"/>
</dbReference>
<dbReference type="InterPro" id="IPR020846">
    <property type="entry name" value="MFS_dom"/>
</dbReference>
<organism evidence="8 9">
    <name type="scientific">Pristionchus pacificus</name>
    <name type="common">Parasitic nematode worm</name>
    <dbReference type="NCBI Taxonomy" id="54126"/>
    <lineage>
        <taxon>Eukaryota</taxon>
        <taxon>Metazoa</taxon>
        <taxon>Ecdysozoa</taxon>
        <taxon>Nematoda</taxon>
        <taxon>Chromadorea</taxon>
        <taxon>Rhabditida</taxon>
        <taxon>Rhabditina</taxon>
        <taxon>Diplogasteromorpha</taxon>
        <taxon>Diplogasteroidea</taxon>
        <taxon>Neodiplogasteridae</taxon>
        <taxon>Pristionchus</taxon>
    </lineage>
</organism>
<accession>A0A2A6BFD8</accession>
<name>A0A2A6BFD8_PRIPA</name>
<feature type="transmembrane region" description="Helical" evidence="6">
    <location>
        <begin position="445"/>
        <end position="466"/>
    </location>
</feature>
<dbReference type="OrthoDB" id="5838041at2759"/>
<keyword evidence="9" id="KW-1185">Reference proteome</keyword>
<dbReference type="Pfam" id="PF00083">
    <property type="entry name" value="Sugar_tr"/>
    <property type="match status" value="1"/>
</dbReference>
<comment type="subcellular location">
    <subcellularLocation>
        <location evidence="1">Membrane</location>
        <topology evidence="1">Multi-pass membrane protein</topology>
    </subcellularLocation>
</comment>
<dbReference type="Proteomes" id="UP000005239">
    <property type="component" value="Unassembled WGS sequence"/>
</dbReference>
<evidence type="ECO:0000256" key="4">
    <source>
        <dbReference type="ARBA" id="ARBA00023136"/>
    </source>
</evidence>
<keyword evidence="2 6" id="KW-0812">Transmembrane</keyword>
<keyword evidence="3 6" id="KW-1133">Transmembrane helix</keyword>
<dbReference type="EnsemblMetazoa" id="PPA23684.1">
    <property type="protein sequence ID" value="PPA23684.1"/>
    <property type="gene ID" value="WBGene00113238"/>
</dbReference>
<evidence type="ECO:0000256" key="5">
    <source>
        <dbReference type="SAM" id="MobiDB-lite"/>
    </source>
</evidence>
<gene>
    <name evidence="8" type="primary">WBGene00113238</name>
</gene>
<feature type="transmembrane region" description="Helical" evidence="6">
    <location>
        <begin position="293"/>
        <end position="311"/>
    </location>
</feature>
<feature type="region of interest" description="Disordered" evidence="5">
    <location>
        <begin position="492"/>
        <end position="513"/>
    </location>
</feature>
<feature type="transmembrane region" description="Helical" evidence="6">
    <location>
        <begin position="148"/>
        <end position="171"/>
    </location>
</feature>
<evidence type="ECO:0000313" key="9">
    <source>
        <dbReference type="Proteomes" id="UP000005239"/>
    </source>
</evidence>